<comment type="function">
    <text evidence="5">Involved in ribosomal large subunit assembly.</text>
</comment>
<feature type="compositionally biased region" description="Basic and acidic residues" evidence="6">
    <location>
        <begin position="162"/>
        <end position="181"/>
    </location>
</feature>
<name>A0A5E8B312_9ASCO</name>
<evidence type="ECO:0000256" key="1">
    <source>
        <dbReference type="ARBA" id="ARBA00004123"/>
    </source>
</evidence>
<evidence type="ECO:0000313" key="8">
    <source>
        <dbReference type="Proteomes" id="UP000398389"/>
    </source>
</evidence>
<keyword evidence="4 5" id="KW-0539">Nucleus</keyword>
<evidence type="ECO:0000256" key="6">
    <source>
        <dbReference type="SAM" id="MobiDB-lite"/>
    </source>
</evidence>
<sequence length="204" mass="23099">MTSTEQPLKTSKVDKPIPVEYDFGNMAVFDTNPLDSSKLADAATKEEYLTEVARDNIQLLVGQLLQLPIKKTTNSVSSSGTQDSTMTLFTLPAPTTQLPREKSLPKEKAKTKWERFAAEKGIKKKAKDGKLVYDEESGEWVPKWGYGGINKKLDNQWLVEIPDKPEDPESEFADPRALNRQERKKLVKKNQKQQEKNSKRAGNY</sequence>
<protein>
    <recommendedName>
        <fullName evidence="5">Ribosome biogenesis regulatory protein</fullName>
    </recommendedName>
</protein>
<dbReference type="InterPro" id="IPR007023">
    <property type="entry name" value="Ribosom_reg"/>
</dbReference>
<evidence type="ECO:0000256" key="3">
    <source>
        <dbReference type="ARBA" id="ARBA00022517"/>
    </source>
</evidence>
<dbReference type="GO" id="GO:0005634">
    <property type="term" value="C:nucleus"/>
    <property type="evidence" value="ECO:0007669"/>
    <property type="project" value="UniProtKB-SubCell"/>
</dbReference>
<dbReference type="OrthoDB" id="28455at2759"/>
<organism evidence="7 8">
    <name type="scientific">Magnusiomyces paraingens</name>
    <dbReference type="NCBI Taxonomy" id="2606893"/>
    <lineage>
        <taxon>Eukaryota</taxon>
        <taxon>Fungi</taxon>
        <taxon>Dikarya</taxon>
        <taxon>Ascomycota</taxon>
        <taxon>Saccharomycotina</taxon>
        <taxon>Dipodascomycetes</taxon>
        <taxon>Dipodascales</taxon>
        <taxon>Dipodascaceae</taxon>
        <taxon>Magnusiomyces</taxon>
    </lineage>
</organism>
<comment type="similarity">
    <text evidence="2 5">Belongs to the RRS1 family.</text>
</comment>
<evidence type="ECO:0000256" key="2">
    <source>
        <dbReference type="ARBA" id="ARBA00010077"/>
    </source>
</evidence>
<evidence type="ECO:0000256" key="4">
    <source>
        <dbReference type="ARBA" id="ARBA00023242"/>
    </source>
</evidence>
<reference evidence="7 8" key="1">
    <citation type="submission" date="2019-09" db="EMBL/GenBank/DDBJ databases">
        <authorList>
            <person name="Brejova B."/>
        </authorList>
    </citation>
    <scope>NUCLEOTIDE SEQUENCE [LARGE SCALE GENOMIC DNA]</scope>
</reference>
<dbReference type="RefSeq" id="XP_031850873.1">
    <property type="nucleotide sequence ID" value="XM_031994982.1"/>
</dbReference>
<accession>A0A5E8B312</accession>
<evidence type="ECO:0000313" key="7">
    <source>
        <dbReference type="EMBL" id="VVT44012.1"/>
    </source>
</evidence>
<gene>
    <name evidence="7" type="ORF">SAPINGB_P000258</name>
</gene>
<dbReference type="Pfam" id="PF04939">
    <property type="entry name" value="RRS1"/>
    <property type="match status" value="1"/>
</dbReference>
<dbReference type="Proteomes" id="UP000398389">
    <property type="component" value="Unassembled WGS sequence"/>
</dbReference>
<proteinExistence type="inferred from homology"/>
<keyword evidence="8" id="KW-1185">Reference proteome</keyword>
<keyword evidence="3 5" id="KW-0690">Ribosome biogenesis</keyword>
<feature type="compositionally biased region" description="Basic residues" evidence="6">
    <location>
        <begin position="182"/>
        <end position="191"/>
    </location>
</feature>
<comment type="subcellular location">
    <subcellularLocation>
        <location evidence="1 5">Nucleus</location>
    </subcellularLocation>
</comment>
<dbReference type="AlphaFoldDB" id="A0A5E8B312"/>
<dbReference type="GeneID" id="43579082"/>
<feature type="region of interest" description="Disordered" evidence="6">
    <location>
        <begin position="162"/>
        <end position="204"/>
    </location>
</feature>
<dbReference type="EMBL" id="CABVLU010000001">
    <property type="protein sequence ID" value="VVT44012.1"/>
    <property type="molecule type" value="Genomic_DNA"/>
</dbReference>
<dbReference type="GO" id="GO:0042254">
    <property type="term" value="P:ribosome biogenesis"/>
    <property type="evidence" value="ECO:0007669"/>
    <property type="project" value="UniProtKB-KW"/>
</dbReference>
<evidence type="ECO:0000256" key="5">
    <source>
        <dbReference type="RuleBase" id="RU364132"/>
    </source>
</evidence>